<name>A0A9W7LE60_9STRA</name>
<evidence type="ECO:0000256" key="1">
    <source>
        <dbReference type="SAM" id="MobiDB-lite"/>
    </source>
</evidence>
<feature type="region of interest" description="Disordered" evidence="1">
    <location>
        <begin position="45"/>
        <end position="77"/>
    </location>
</feature>
<organism evidence="2 3">
    <name type="scientific">Triparma columacea</name>
    <dbReference type="NCBI Taxonomy" id="722753"/>
    <lineage>
        <taxon>Eukaryota</taxon>
        <taxon>Sar</taxon>
        <taxon>Stramenopiles</taxon>
        <taxon>Ochrophyta</taxon>
        <taxon>Bolidophyceae</taxon>
        <taxon>Parmales</taxon>
        <taxon>Triparmaceae</taxon>
        <taxon>Triparma</taxon>
    </lineage>
</organism>
<gene>
    <name evidence="2" type="ORF">TrCOL_g5655</name>
</gene>
<reference evidence="3" key="1">
    <citation type="journal article" date="2023" name="Commun. Biol.">
        <title>Genome analysis of Parmales, the sister group of diatoms, reveals the evolutionary specialization of diatoms from phago-mixotrophs to photoautotrophs.</title>
        <authorList>
            <person name="Ban H."/>
            <person name="Sato S."/>
            <person name="Yoshikawa S."/>
            <person name="Yamada K."/>
            <person name="Nakamura Y."/>
            <person name="Ichinomiya M."/>
            <person name="Sato N."/>
            <person name="Blanc-Mathieu R."/>
            <person name="Endo H."/>
            <person name="Kuwata A."/>
            <person name="Ogata H."/>
        </authorList>
    </citation>
    <scope>NUCLEOTIDE SEQUENCE [LARGE SCALE GENOMIC DNA]</scope>
</reference>
<sequence>MPAFVVGCITRNPHLDDENLPDLEEQLGSLPRKLTNFEKRRAEMAKAAPGALARRRGDEGGSSPGYAPVSRQSVRGSRERWEGGHLFMSYRELLDGKREGEGGGLWRLGGPSL</sequence>
<comment type="caution">
    <text evidence="2">The sequence shown here is derived from an EMBL/GenBank/DDBJ whole genome shotgun (WGS) entry which is preliminary data.</text>
</comment>
<dbReference type="EMBL" id="BRYA01000334">
    <property type="protein sequence ID" value="GMI47199.1"/>
    <property type="molecule type" value="Genomic_DNA"/>
</dbReference>
<accession>A0A9W7LE60</accession>
<proteinExistence type="predicted"/>
<keyword evidence="3" id="KW-1185">Reference proteome</keyword>
<evidence type="ECO:0000313" key="3">
    <source>
        <dbReference type="Proteomes" id="UP001165065"/>
    </source>
</evidence>
<protein>
    <submittedName>
        <fullName evidence="2">Uncharacterized protein</fullName>
    </submittedName>
</protein>
<dbReference type="AlphaFoldDB" id="A0A9W7LE60"/>
<dbReference type="Proteomes" id="UP001165065">
    <property type="component" value="Unassembled WGS sequence"/>
</dbReference>
<evidence type="ECO:0000313" key="2">
    <source>
        <dbReference type="EMBL" id="GMI47199.1"/>
    </source>
</evidence>